<dbReference type="Proteomes" id="UP001211065">
    <property type="component" value="Unassembled WGS sequence"/>
</dbReference>
<accession>A0AAD5U6L1</accession>
<keyword evidence="3 10" id="KW-0808">Transferase</keyword>
<dbReference type="Gene3D" id="2.10.110.30">
    <property type="match status" value="1"/>
</dbReference>
<dbReference type="SMART" id="SM00396">
    <property type="entry name" value="ZnF_UBR1"/>
    <property type="match status" value="1"/>
</dbReference>
<evidence type="ECO:0000256" key="8">
    <source>
        <dbReference type="ARBA" id="ARBA00046341"/>
    </source>
</evidence>
<feature type="domain" description="UBR-type" evidence="11">
    <location>
        <begin position="55"/>
        <end position="126"/>
    </location>
</feature>
<feature type="zinc finger region" description="UBR-type" evidence="9">
    <location>
        <begin position="55"/>
        <end position="126"/>
    </location>
</feature>
<evidence type="ECO:0000256" key="10">
    <source>
        <dbReference type="RuleBase" id="RU366018"/>
    </source>
</evidence>
<evidence type="ECO:0000256" key="7">
    <source>
        <dbReference type="ARBA" id="ARBA00022833"/>
    </source>
</evidence>
<sequence>MKDPQLFSYLHNSPFLFNYNWKDRAQLEHKILFNVESKLTNNFTLVKLQTKGSQTKCGKFFSKDDLIYSCRDCAMDATCVLCSKCFFASDHDGHSTSFRTSPGGGCCDCGDNEAWKVPINCKLHLDSQTPRSNIEHQRNYLDSLPSVTLALLYDLIDSMRSTIYTVLDFIVSTLATSPLSHSTPRSEKDIESGDLEYDEMEDNYLKGRKCPYCVILWNDEVHSFQEVISQVTLATRCTEEEAKRIAESVDLYGRDIIATSTSIPELLSIAKKIDEIRLIVTIRSCSGVFREIVAGILLKWLQELPSKLLQYELKDYLLEANILSFACRQIICEELMEMPSYYQNLQQLHCSVFSRDDEILKIEEEEWRQSKDLIVNTGVQEESENFHIANASPFLRRCIVDHLLLFDCKLWKVSRHDLRQLFVNTCLVGDDEYKKKLGILFLTDVFKCYYFFIPSGSVYS</sequence>
<evidence type="ECO:0000259" key="11">
    <source>
        <dbReference type="PROSITE" id="PS51157"/>
    </source>
</evidence>
<dbReference type="GO" id="GO:0016567">
    <property type="term" value="P:protein ubiquitination"/>
    <property type="evidence" value="ECO:0007669"/>
    <property type="project" value="UniProtKB-UniRule"/>
</dbReference>
<dbReference type="InterPro" id="IPR014719">
    <property type="entry name" value="Ribosomal_bL12_C/ClpS-like"/>
</dbReference>
<evidence type="ECO:0000256" key="6">
    <source>
        <dbReference type="ARBA" id="ARBA00022786"/>
    </source>
</evidence>
<dbReference type="FunFam" id="2.10.110.30:FF:000001">
    <property type="entry name" value="E3 ubiquitin-protein ligase UBR2 isoform 1"/>
    <property type="match status" value="1"/>
</dbReference>
<dbReference type="SUPFAM" id="SSF54736">
    <property type="entry name" value="ClpS-like"/>
    <property type="match status" value="1"/>
</dbReference>
<evidence type="ECO:0000256" key="5">
    <source>
        <dbReference type="ARBA" id="ARBA00022771"/>
    </source>
</evidence>
<comment type="similarity">
    <text evidence="8 10">Belongs to the E3 ubiquitin-protein ligase UBR1-like family.</text>
</comment>
<dbReference type="GO" id="GO:0008270">
    <property type="term" value="F:zinc ion binding"/>
    <property type="evidence" value="ECO:0007669"/>
    <property type="project" value="UniProtKB-UniRule"/>
</dbReference>
<dbReference type="GO" id="GO:0000151">
    <property type="term" value="C:ubiquitin ligase complex"/>
    <property type="evidence" value="ECO:0007669"/>
    <property type="project" value="TreeGrafter"/>
</dbReference>
<dbReference type="EMBL" id="JADGJW010000038">
    <property type="protein sequence ID" value="KAJ3226347.1"/>
    <property type="molecule type" value="Genomic_DNA"/>
</dbReference>
<keyword evidence="5 10" id="KW-0863">Zinc-finger</keyword>
<dbReference type="InterPro" id="IPR039164">
    <property type="entry name" value="UBR1-like"/>
</dbReference>
<name>A0AAD5U6L1_9FUNG</name>
<comment type="caution">
    <text evidence="12">The sequence shown here is derived from an EMBL/GenBank/DDBJ whole genome shotgun (WGS) entry which is preliminary data.</text>
</comment>
<proteinExistence type="inferred from homology"/>
<evidence type="ECO:0000256" key="1">
    <source>
        <dbReference type="ARBA" id="ARBA00000900"/>
    </source>
</evidence>
<organism evidence="12 13">
    <name type="scientific">Clydaea vesicula</name>
    <dbReference type="NCBI Taxonomy" id="447962"/>
    <lineage>
        <taxon>Eukaryota</taxon>
        <taxon>Fungi</taxon>
        <taxon>Fungi incertae sedis</taxon>
        <taxon>Chytridiomycota</taxon>
        <taxon>Chytridiomycota incertae sedis</taxon>
        <taxon>Chytridiomycetes</taxon>
        <taxon>Lobulomycetales</taxon>
        <taxon>Lobulomycetaceae</taxon>
        <taxon>Clydaea</taxon>
    </lineage>
</organism>
<evidence type="ECO:0000256" key="9">
    <source>
        <dbReference type="PROSITE-ProRule" id="PRU00508"/>
    </source>
</evidence>
<evidence type="ECO:0000256" key="3">
    <source>
        <dbReference type="ARBA" id="ARBA00022679"/>
    </source>
</evidence>
<keyword evidence="7 10" id="KW-0862">Zinc</keyword>
<dbReference type="CDD" id="cd19673">
    <property type="entry name" value="UBR-box_UBR3"/>
    <property type="match status" value="1"/>
</dbReference>
<evidence type="ECO:0000313" key="12">
    <source>
        <dbReference type="EMBL" id="KAJ3226347.1"/>
    </source>
</evidence>
<comment type="catalytic activity">
    <reaction evidence="1 10">
        <text>S-ubiquitinyl-[E2 ubiquitin-conjugating enzyme]-L-cysteine + [acceptor protein]-L-lysine = [E2 ubiquitin-conjugating enzyme]-L-cysteine + N(6)-ubiquitinyl-[acceptor protein]-L-lysine.</text>
        <dbReference type="EC" id="2.3.2.27"/>
    </reaction>
</comment>
<evidence type="ECO:0000313" key="13">
    <source>
        <dbReference type="Proteomes" id="UP001211065"/>
    </source>
</evidence>
<comment type="pathway">
    <text evidence="2 10">Protein modification; protein ubiquitination.</text>
</comment>
<keyword evidence="6 10" id="KW-0833">Ubl conjugation pathway</keyword>
<dbReference type="PANTHER" id="PTHR21497">
    <property type="entry name" value="UBIQUITIN LIGASE E3 ALPHA-RELATED"/>
    <property type="match status" value="1"/>
</dbReference>
<dbReference type="GO" id="GO:0071596">
    <property type="term" value="P:ubiquitin-dependent protein catabolic process via the N-end rule pathway"/>
    <property type="evidence" value="ECO:0007669"/>
    <property type="project" value="UniProtKB-UniRule"/>
</dbReference>
<gene>
    <name evidence="12" type="ORF">HK099_005055</name>
</gene>
<dbReference type="Gene3D" id="3.30.1390.10">
    <property type="match status" value="1"/>
</dbReference>
<dbReference type="AlphaFoldDB" id="A0AAD5U6L1"/>
<dbReference type="GO" id="GO:0061630">
    <property type="term" value="F:ubiquitin protein ligase activity"/>
    <property type="evidence" value="ECO:0007669"/>
    <property type="project" value="UniProtKB-UniRule"/>
</dbReference>
<comment type="function">
    <text evidence="10">Ubiquitin ligase protein which is a component of the N-end rule pathway. Recognizes and binds to proteins bearing specific N-terminal residues that are destabilizing according to the N-end rule, leading to their ubiquitination and subsequent degradation.</text>
</comment>
<keyword evidence="13" id="KW-1185">Reference proteome</keyword>
<dbReference type="PROSITE" id="PS51157">
    <property type="entry name" value="ZF_UBR"/>
    <property type="match status" value="1"/>
</dbReference>
<protein>
    <recommendedName>
        <fullName evidence="10">E3 ubiquitin-protein ligase</fullName>
        <ecNumber evidence="10">2.3.2.27</ecNumber>
    </recommendedName>
</protein>
<evidence type="ECO:0000256" key="2">
    <source>
        <dbReference type="ARBA" id="ARBA00004906"/>
    </source>
</evidence>
<dbReference type="Pfam" id="PF02617">
    <property type="entry name" value="ClpS"/>
    <property type="match status" value="1"/>
</dbReference>
<keyword evidence="4 10" id="KW-0479">Metal-binding</keyword>
<evidence type="ECO:0000256" key="4">
    <source>
        <dbReference type="ARBA" id="ARBA00022723"/>
    </source>
</evidence>
<dbReference type="InterPro" id="IPR003769">
    <property type="entry name" value="ClpS_core"/>
</dbReference>
<dbReference type="GO" id="GO:0005737">
    <property type="term" value="C:cytoplasm"/>
    <property type="evidence" value="ECO:0007669"/>
    <property type="project" value="TreeGrafter"/>
</dbReference>
<dbReference type="Pfam" id="PF02207">
    <property type="entry name" value="zf-UBR"/>
    <property type="match status" value="1"/>
</dbReference>
<dbReference type="InterPro" id="IPR003126">
    <property type="entry name" value="Znf_UBR"/>
</dbReference>
<dbReference type="EC" id="2.3.2.27" evidence="10"/>
<reference evidence="12" key="1">
    <citation type="submission" date="2020-05" db="EMBL/GenBank/DDBJ databases">
        <title>Phylogenomic resolution of chytrid fungi.</title>
        <authorList>
            <person name="Stajich J.E."/>
            <person name="Amses K."/>
            <person name="Simmons R."/>
            <person name="Seto K."/>
            <person name="Myers J."/>
            <person name="Bonds A."/>
            <person name="Quandt C.A."/>
            <person name="Barry K."/>
            <person name="Liu P."/>
            <person name="Grigoriev I."/>
            <person name="Longcore J.E."/>
            <person name="James T.Y."/>
        </authorList>
    </citation>
    <scope>NUCLEOTIDE SEQUENCE</scope>
    <source>
        <strain evidence="12">JEL0476</strain>
    </source>
</reference>
<dbReference type="PANTHER" id="PTHR21497:SF24">
    <property type="entry name" value="E3 UBIQUITIN-PROTEIN LIGASE UBR1"/>
    <property type="match status" value="1"/>
</dbReference>